<organism evidence="1 2">
    <name type="scientific">Lithospermum erythrorhizon</name>
    <name type="common">Purple gromwell</name>
    <name type="synonym">Lithospermum officinale var. erythrorhizon</name>
    <dbReference type="NCBI Taxonomy" id="34254"/>
    <lineage>
        <taxon>Eukaryota</taxon>
        <taxon>Viridiplantae</taxon>
        <taxon>Streptophyta</taxon>
        <taxon>Embryophyta</taxon>
        <taxon>Tracheophyta</taxon>
        <taxon>Spermatophyta</taxon>
        <taxon>Magnoliopsida</taxon>
        <taxon>eudicotyledons</taxon>
        <taxon>Gunneridae</taxon>
        <taxon>Pentapetalae</taxon>
        <taxon>asterids</taxon>
        <taxon>lamiids</taxon>
        <taxon>Boraginales</taxon>
        <taxon>Boraginaceae</taxon>
        <taxon>Boraginoideae</taxon>
        <taxon>Lithospermeae</taxon>
        <taxon>Lithospermum</taxon>
    </lineage>
</organism>
<dbReference type="Proteomes" id="UP001454036">
    <property type="component" value="Unassembled WGS sequence"/>
</dbReference>
<gene>
    <name evidence="1" type="ORF">LIER_25638</name>
</gene>
<accession>A0AAV3R7K9</accession>
<dbReference type="EMBL" id="BAABME010007767">
    <property type="protein sequence ID" value="GAA0171656.1"/>
    <property type="molecule type" value="Genomic_DNA"/>
</dbReference>
<dbReference type="AlphaFoldDB" id="A0AAV3R7K9"/>
<evidence type="ECO:0000313" key="1">
    <source>
        <dbReference type="EMBL" id="GAA0171656.1"/>
    </source>
</evidence>
<evidence type="ECO:0008006" key="3">
    <source>
        <dbReference type="Google" id="ProtNLM"/>
    </source>
</evidence>
<dbReference type="Gene3D" id="3.60.10.10">
    <property type="entry name" value="Endonuclease/exonuclease/phosphatase"/>
    <property type="match status" value="1"/>
</dbReference>
<reference evidence="1 2" key="1">
    <citation type="submission" date="2024-01" db="EMBL/GenBank/DDBJ databases">
        <title>The complete chloroplast genome sequence of Lithospermum erythrorhizon: insights into the phylogenetic relationship among Boraginaceae species and the maternal lineages of purple gromwells.</title>
        <authorList>
            <person name="Okada T."/>
            <person name="Watanabe K."/>
        </authorList>
    </citation>
    <scope>NUCLEOTIDE SEQUENCE [LARGE SCALE GENOMIC DNA]</scope>
</reference>
<dbReference type="InterPro" id="IPR036691">
    <property type="entry name" value="Endo/exonu/phosph_ase_sf"/>
</dbReference>
<name>A0AAV3R7K9_LITER</name>
<comment type="caution">
    <text evidence="1">The sequence shown here is derived from an EMBL/GenBank/DDBJ whole genome shotgun (WGS) entry which is preliminary data.</text>
</comment>
<protein>
    <recommendedName>
        <fullName evidence="3">Endonuclease/exonuclease/phosphatase domain-containing protein</fullName>
    </recommendedName>
</protein>
<evidence type="ECO:0000313" key="2">
    <source>
        <dbReference type="Proteomes" id="UP001454036"/>
    </source>
</evidence>
<keyword evidence="2" id="KW-1185">Reference proteome</keyword>
<proteinExistence type="predicted"/>
<sequence length="145" mass="16556">MLPGWSYVHNITDDRVGRVIVAWNVGFCSVIAKYIFKQHVLVEMSMLNGSKFLLPVVYGSNNYVERRELWCSLMEFQEQILPWVLAGDFNIIREESHSMGVLLPPAIAMREFNECLEGIGVVELSSHGCLFTWSCHTGEGCLRRM</sequence>
<dbReference type="SUPFAM" id="SSF56219">
    <property type="entry name" value="DNase I-like"/>
    <property type="match status" value="1"/>
</dbReference>